<accession>A0A3E1P5P1</accession>
<keyword evidence="1" id="KW-0812">Transmembrane</keyword>
<evidence type="ECO:0000256" key="1">
    <source>
        <dbReference type="SAM" id="Phobius"/>
    </source>
</evidence>
<comment type="caution">
    <text evidence="2">The sequence shown here is derived from an EMBL/GenBank/DDBJ whole genome shotgun (WGS) entry which is preliminary data.</text>
</comment>
<dbReference type="RefSeq" id="WP_116852903.1">
    <property type="nucleotide sequence ID" value="NZ_QTJV01000002.1"/>
</dbReference>
<evidence type="ECO:0000313" key="2">
    <source>
        <dbReference type="EMBL" id="RFM35424.1"/>
    </source>
</evidence>
<gene>
    <name evidence="2" type="ORF">DXN04_08525</name>
</gene>
<protein>
    <submittedName>
        <fullName evidence="2">Uncharacterized protein</fullName>
    </submittedName>
</protein>
<keyword evidence="1" id="KW-0472">Membrane</keyword>
<keyword evidence="3" id="KW-1185">Reference proteome</keyword>
<name>A0A3E1P5P1_9BACT</name>
<reference evidence="2 3" key="1">
    <citation type="submission" date="2018-08" db="EMBL/GenBank/DDBJ databases">
        <title>Chitinophaga sp. K20C18050901, a novel bacterium isolated from forest soil.</title>
        <authorList>
            <person name="Wang C."/>
        </authorList>
    </citation>
    <scope>NUCLEOTIDE SEQUENCE [LARGE SCALE GENOMIC DNA]</scope>
    <source>
        <strain evidence="2 3">K20C18050901</strain>
    </source>
</reference>
<evidence type="ECO:0000313" key="3">
    <source>
        <dbReference type="Proteomes" id="UP000261174"/>
    </source>
</evidence>
<proteinExistence type="predicted"/>
<dbReference type="Proteomes" id="UP000261174">
    <property type="component" value="Unassembled WGS sequence"/>
</dbReference>
<feature type="transmembrane region" description="Helical" evidence="1">
    <location>
        <begin position="138"/>
        <end position="157"/>
    </location>
</feature>
<organism evidence="2 3">
    <name type="scientific">Chitinophaga silvisoli</name>
    <dbReference type="NCBI Taxonomy" id="2291814"/>
    <lineage>
        <taxon>Bacteria</taxon>
        <taxon>Pseudomonadati</taxon>
        <taxon>Bacteroidota</taxon>
        <taxon>Chitinophagia</taxon>
        <taxon>Chitinophagales</taxon>
        <taxon>Chitinophagaceae</taxon>
        <taxon>Chitinophaga</taxon>
    </lineage>
</organism>
<keyword evidence="1" id="KW-1133">Transmembrane helix</keyword>
<dbReference type="EMBL" id="QTJV01000002">
    <property type="protein sequence ID" value="RFM35424.1"/>
    <property type="molecule type" value="Genomic_DNA"/>
</dbReference>
<dbReference type="AlphaFoldDB" id="A0A3E1P5P1"/>
<feature type="transmembrane region" description="Helical" evidence="1">
    <location>
        <begin position="169"/>
        <end position="200"/>
    </location>
</feature>
<sequence length="243" mass="27339">MLLNVSGFKIYKLKQYQHRTKHRHDAGYSGRITQSGRIYIQRNWYTTISTKNAYIVGCQNMGTTPASIHLHFSVYNRTGQKVNTFIQSTSRLLPGKSCEIPFDLTIDKAYVKLEGVEVYREGEGSAYTPVMRAIPPMIGIKASLAALLLCFVSAMALTEPHVSNAPSVLLPLIAIITLTMTILNRTPIWFMFIFLVLVPFSGYKPEMSTGIFAVAIGYLFLVWNKRGSLKDFLCPYSTPWLLV</sequence>
<feature type="transmembrane region" description="Helical" evidence="1">
    <location>
        <begin position="207"/>
        <end position="223"/>
    </location>
</feature>
<dbReference type="OrthoDB" id="654804at2"/>